<accession>A0A2A2KSQ4</accession>
<dbReference type="EMBL" id="LIAE01007794">
    <property type="protein sequence ID" value="PAV76948.1"/>
    <property type="molecule type" value="Genomic_DNA"/>
</dbReference>
<dbReference type="PANTHER" id="PTHR22576">
    <property type="entry name" value="MUCOSA ASSOCIATED LYMPHOID TISSUE LYMPHOMA TRANSLOCATION PROTEIN 1/PARACASPASE"/>
    <property type="match status" value="1"/>
</dbReference>
<dbReference type="Gene3D" id="2.60.40.10">
    <property type="entry name" value="Immunoglobulins"/>
    <property type="match status" value="1"/>
</dbReference>
<dbReference type="SUPFAM" id="SSF48726">
    <property type="entry name" value="Immunoglobulin"/>
    <property type="match status" value="1"/>
</dbReference>
<dbReference type="InterPro" id="IPR013783">
    <property type="entry name" value="Ig-like_fold"/>
</dbReference>
<dbReference type="PANTHER" id="PTHR22576:SF37">
    <property type="entry name" value="MUCOSA-ASSOCIATED LYMPHOID TISSUE LYMPHOMA TRANSLOCATION PROTEIN 1"/>
    <property type="match status" value="1"/>
</dbReference>
<dbReference type="InterPro" id="IPR001309">
    <property type="entry name" value="Pept_C14_p20"/>
</dbReference>
<evidence type="ECO:0000313" key="3">
    <source>
        <dbReference type="Proteomes" id="UP000218231"/>
    </source>
</evidence>
<proteinExistence type="predicted"/>
<dbReference type="GO" id="GO:0004197">
    <property type="term" value="F:cysteine-type endopeptidase activity"/>
    <property type="evidence" value="ECO:0007669"/>
    <property type="project" value="InterPro"/>
</dbReference>
<name>A0A2A2KSQ4_9BILA</name>
<evidence type="ECO:0000313" key="2">
    <source>
        <dbReference type="EMBL" id="PAV76948.1"/>
    </source>
</evidence>
<comment type="caution">
    <text evidence="2">The sequence shown here is derived from an EMBL/GenBank/DDBJ whole genome shotgun (WGS) entry which is preliminary data.</text>
</comment>
<dbReference type="AlphaFoldDB" id="A0A2A2KSQ4"/>
<dbReference type="Gene3D" id="2.60.40.3360">
    <property type="match status" value="1"/>
</dbReference>
<dbReference type="Pfam" id="PF00656">
    <property type="entry name" value="Peptidase_C14"/>
    <property type="match status" value="1"/>
</dbReference>
<dbReference type="InterPro" id="IPR036179">
    <property type="entry name" value="Ig-like_dom_sf"/>
</dbReference>
<protein>
    <recommendedName>
        <fullName evidence="1">Caspase family p20 domain-containing protein</fullName>
    </recommendedName>
</protein>
<evidence type="ECO:0000259" key="1">
    <source>
        <dbReference type="PROSITE" id="PS50208"/>
    </source>
</evidence>
<dbReference type="SUPFAM" id="SSF52129">
    <property type="entry name" value="Caspase-like"/>
    <property type="match status" value="1"/>
</dbReference>
<organism evidence="2 3">
    <name type="scientific">Diploscapter pachys</name>
    <dbReference type="NCBI Taxonomy" id="2018661"/>
    <lineage>
        <taxon>Eukaryota</taxon>
        <taxon>Metazoa</taxon>
        <taxon>Ecdysozoa</taxon>
        <taxon>Nematoda</taxon>
        <taxon>Chromadorea</taxon>
        <taxon>Rhabditida</taxon>
        <taxon>Rhabditina</taxon>
        <taxon>Rhabditomorpha</taxon>
        <taxon>Rhabditoidea</taxon>
        <taxon>Rhabditidae</taxon>
        <taxon>Diploscapter</taxon>
    </lineage>
</organism>
<sequence length="637" mass="73355">MTCLTTNLADLPVAIYDRLAAALNTTDLWEKLIDSVNQSSPFYSSVDEVGKYEMKESPGEILLRQWGNRGQTVYDLLNRLQNLSKLYGGIVDNPQLILCRKYKPVRWTRDDHFVVSVTDSAIRIECKAAGFPTPRFIWYRNDEIIEGAEGYILEVVRCECSILYKYRCRVWNEVPEGYTFSEFYRRNEKQFSSSLDSDECDISSFTREDYKCDQCKSGAYDHLRQIMNIEKFGKAGGNQPSEDEIGPLVAVDKVALIISNCIYLHLPELVTPLCDAETLAMALQDMEYKTVVLADLTLEEMKFVVREYRRLLGNGVYAVFYFVGHGFEVNGQCYLLPIDAPAEAYQPQNCLSMDWVLYMFRDYVPHLNLLILDVCRKFIPYQHIGSFVEYAEQFKNKNKPNRNVVYGYSTSGGVGAYEVRGEMNGVFMKYLKNYVNQPQPVLDMLNSVLRDIENDKKVSDMQIPEIRTTLTKPRSLTDQLTADGHTMSYEHHNIHWRLMHELPNPVRLKFEELNLTVTIWFDFCGHFTNKAYVFSSVGDLIEDETDDLAVERPLSKEALSHRAYLRFSEHLHMSKERVVEDDSEGVSLCWLLSHLQRCKGEMPCTVELKKSDDLNTVVATKEASLGHVLITRIQMLK</sequence>
<dbReference type="STRING" id="2018661.A0A2A2KSQ4"/>
<dbReference type="GO" id="GO:0006508">
    <property type="term" value="P:proteolysis"/>
    <property type="evidence" value="ECO:0007669"/>
    <property type="project" value="InterPro"/>
</dbReference>
<dbReference type="InterPro" id="IPR029030">
    <property type="entry name" value="Caspase-like_dom_sf"/>
</dbReference>
<dbReference type="InterPro" id="IPR052039">
    <property type="entry name" value="Caspase-related_regulators"/>
</dbReference>
<dbReference type="InterPro" id="IPR033540">
    <property type="entry name" value="MALT1_IG-like_dom_sf"/>
</dbReference>
<reference evidence="2 3" key="1">
    <citation type="journal article" date="2017" name="Curr. Biol.">
        <title>Genome architecture and evolution of a unichromosomal asexual nematode.</title>
        <authorList>
            <person name="Fradin H."/>
            <person name="Zegar C."/>
            <person name="Gutwein M."/>
            <person name="Lucas J."/>
            <person name="Kovtun M."/>
            <person name="Corcoran D."/>
            <person name="Baugh L.R."/>
            <person name="Kiontke K."/>
            <person name="Gunsalus K."/>
            <person name="Fitch D.H."/>
            <person name="Piano F."/>
        </authorList>
    </citation>
    <scope>NUCLEOTIDE SEQUENCE [LARGE SCALE GENOMIC DNA]</scope>
    <source>
        <strain evidence="2">PF1309</strain>
    </source>
</reference>
<dbReference type="PROSITE" id="PS50208">
    <property type="entry name" value="CASPASE_P20"/>
    <property type="match status" value="1"/>
</dbReference>
<feature type="domain" description="Caspase family p20" evidence="1">
    <location>
        <begin position="251"/>
        <end position="376"/>
    </location>
</feature>
<keyword evidence="3" id="KW-1185">Reference proteome</keyword>
<dbReference type="Gene3D" id="1.10.533.10">
    <property type="entry name" value="Death Domain, Fas"/>
    <property type="match status" value="1"/>
</dbReference>
<gene>
    <name evidence="2" type="ORF">WR25_18751</name>
</gene>
<dbReference type="Proteomes" id="UP000218231">
    <property type="component" value="Unassembled WGS sequence"/>
</dbReference>
<dbReference type="InterPro" id="IPR011600">
    <property type="entry name" value="Pept_C14_caspase"/>
</dbReference>
<dbReference type="SUPFAM" id="SSF47986">
    <property type="entry name" value="DEATH domain"/>
    <property type="match status" value="1"/>
</dbReference>
<dbReference type="InterPro" id="IPR011029">
    <property type="entry name" value="DEATH-like_dom_sf"/>
</dbReference>
<dbReference type="OrthoDB" id="412369at2759"/>
<dbReference type="Gene3D" id="3.40.50.1460">
    <property type="match status" value="1"/>
</dbReference>